<accession>A0AAE0F3Q9</accession>
<dbReference type="AlphaFoldDB" id="A0AAE0F3Q9"/>
<evidence type="ECO:0000256" key="1">
    <source>
        <dbReference type="SAM" id="MobiDB-lite"/>
    </source>
</evidence>
<dbReference type="EMBL" id="LGRX02026811">
    <property type="protein sequence ID" value="KAK3250267.1"/>
    <property type="molecule type" value="Genomic_DNA"/>
</dbReference>
<feature type="compositionally biased region" description="Pro residues" evidence="1">
    <location>
        <begin position="174"/>
        <end position="184"/>
    </location>
</feature>
<reference evidence="2 3" key="1">
    <citation type="journal article" date="2015" name="Genome Biol. Evol.">
        <title>Comparative Genomics of a Bacterivorous Green Alga Reveals Evolutionary Causalities and Consequences of Phago-Mixotrophic Mode of Nutrition.</title>
        <authorList>
            <person name="Burns J.A."/>
            <person name="Paasch A."/>
            <person name="Narechania A."/>
            <person name="Kim E."/>
        </authorList>
    </citation>
    <scope>NUCLEOTIDE SEQUENCE [LARGE SCALE GENOMIC DNA]</scope>
    <source>
        <strain evidence="2 3">PLY_AMNH</strain>
    </source>
</reference>
<organism evidence="2 3">
    <name type="scientific">Cymbomonas tetramitiformis</name>
    <dbReference type="NCBI Taxonomy" id="36881"/>
    <lineage>
        <taxon>Eukaryota</taxon>
        <taxon>Viridiplantae</taxon>
        <taxon>Chlorophyta</taxon>
        <taxon>Pyramimonadophyceae</taxon>
        <taxon>Pyramimonadales</taxon>
        <taxon>Pyramimonadaceae</taxon>
        <taxon>Cymbomonas</taxon>
    </lineage>
</organism>
<sequence length="453" mass="48490">MVAYDISPISSESKTFAVSSTCRFEENFYEFYVYDPDYRGEFVRAHLYDHEQYLRGLGPSADSHLRTSLVSVLPGSVITLVVAEYRDLRSAKAVARRMAEDGARKLSKLASAVSSTASPPLATAAPASFATVPFAAKVPATTEPVSAAPTRFTARAPSATTAEPITTISAAALPPSPPPPPSPPTTASAVTPPPPPPSVRGGYPSHPGWYAMRRATCTETCAAVDARGKRPCTVRDTYTESDRFANDSVVNTFTELVMHDEKYAVRPLCSGSYSRNMCVNHNGKRFATNGSVTCQPNVTYWHMPVKNSTNHYCFNIDELPYYNISSVDCDGEVYADDAYRACFCGLSGFTYLGHGTCDDPVGGKKTTAAGTSYTDMTCGYLCANWFNCTAFDIVFTSQAGVCTVHHAHGIGATTSGFSPAENALGAACYRKDGLTPPPPRPPPPSPPKPPPPP</sequence>
<feature type="compositionally biased region" description="Pro residues" evidence="1">
    <location>
        <begin position="435"/>
        <end position="453"/>
    </location>
</feature>
<name>A0AAE0F3Q9_9CHLO</name>
<dbReference type="PANTHER" id="PTHR45725">
    <property type="entry name" value="FORMIN HOMOLOGY 2 FAMILY MEMBER"/>
    <property type="match status" value="1"/>
</dbReference>
<evidence type="ECO:0000313" key="3">
    <source>
        <dbReference type="Proteomes" id="UP001190700"/>
    </source>
</evidence>
<comment type="caution">
    <text evidence="2">The sequence shown here is derived from an EMBL/GenBank/DDBJ whole genome shotgun (WGS) entry which is preliminary data.</text>
</comment>
<dbReference type="InterPro" id="IPR051425">
    <property type="entry name" value="Formin_Homology"/>
</dbReference>
<feature type="region of interest" description="Disordered" evidence="1">
    <location>
        <begin position="430"/>
        <end position="453"/>
    </location>
</feature>
<dbReference type="PANTHER" id="PTHR45725:SF1">
    <property type="entry name" value="DISHEVELLED ASSOCIATED ACTIVATOR OF MORPHOGENESIS, ISOFORM D"/>
    <property type="match status" value="1"/>
</dbReference>
<gene>
    <name evidence="2" type="ORF">CYMTET_40317</name>
</gene>
<evidence type="ECO:0000313" key="2">
    <source>
        <dbReference type="EMBL" id="KAK3250267.1"/>
    </source>
</evidence>
<proteinExistence type="predicted"/>
<protein>
    <submittedName>
        <fullName evidence="2">Uncharacterized protein</fullName>
    </submittedName>
</protein>
<dbReference type="Proteomes" id="UP001190700">
    <property type="component" value="Unassembled WGS sequence"/>
</dbReference>
<dbReference type="GO" id="GO:0030838">
    <property type="term" value="P:positive regulation of actin filament polymerization"/>
    <property type="evidence" value="ECO:0007669"/>
    <property type="project" value="TreeGrafter"/>
</dbReference>
<keyword evidence="3" id="KW-1185">Reference proteome</keyword>
<feature type="region of interest" description="Disordered" evidence="1">
    <location>
        <begin position="141"/>
        <end position="204"/>
    </location>
</feature>